<dbReference type="EMBL" id="SNVV01000009">
    <property type="protein sequence ID" value="TDN50324.1"/>
    <property type="molecule type" value="Genomic_DNA"/>
</dbReference>
<accession>A0A4R6DZI0</accession>
<dbReference type="RefSeq" id="WP_133591479.1">
    <property type="nucleotide sequence ID" value="NZ_SNVV01000009.1"/>
</dbReference>
<evidence type="ECO:0000313" key="2">
    <source>
        <dbReference type="Proteomes" id="UP000295129"/>
    </source>
</evidence>
<organism evidence="1 2">
    <name type="scientific">Azoarcus indigens</name>
    <dbReference type="NCBI Taxonomy" id="29545"/>
    <lineage>
        <taxon>Bacteria</taxon>
        <taxon>Pseudomonadati</taxon>
        <taxon>Pseudomonadota</taxon>
        <taxon>Betaproteobacteria</taxon>
        <taxon>Rhodocyclales</taxon>
        <taxon>Zoogloeaceae</taxon>
        <taxon>Azoarcus</taxon>
    </lineage>
</organism>
<gene>
    <name evidence="1" type="ORF">C7389_10913</name>
</gene>
<dbReference type="Proteomes" id="UP000295129">
    <property type="component" value="Unassembled WGS sequence"/>
</dbReference>
<sequence>MTEHEQHLKAKQSPQDLRRRLLKAGAASAPVIMSLSAKSALAQGTCVSPSAFASVRANALTSNAPETLSECHSHGYWKTHTWPFGASQGTLFSTVFTAASGPAGKVSKAAVSFSTLTLSQALNLQGGAGESITTDYTRDIVSAYLDALAGNLKIGTGTADTVAVLQDMWRFAIVTGTWSTPWGSTWGRADARAYLDVLVGSSSL</sequence>
<dbReference type="AlphaFoldDB" id="A0A4R6DZI0"/>
<comment type="caution">
    <text evidence="1">The sequence shown here is derived from an EMBL/GenBank/DDBJ whole genome shotgun (WGS) entry which is preliminary data.</text>
</comment>
<protein>
    <submittedName>
        <fullName evidence="1">Uncharacterized protein</fullName>
    </submittedName>
</protein>
<evidence type="ECO:0000313" key="1">
    <source>
        <dbReference type="EMBL" id="TDN50324.1"/>
    </source>
</evidence>
<dbReference type="OrthoDB" id="6195511at2"/>
<name>A0A4R6DZI0_9RHOO</name>
<keyword evidence="2" id="KW-1185">Reference proteome</keyword>
<proteinExistence type="predicted"/>
<reference evidence="1 2" key="1">
    <citation type="submission" date="2019-03" db="EMBL/GenBank/DDBJ databases">
        <title>Genomic Encyclopedia of Type Strains, Phase IV (KMG-IV): sequencing the most valuable type-strain genomes for metagenomic binning, comparative biology and taxonomic classification.</title>
        <authorList>
            <person name="Goeker M."/>
        </authorList>
    </citation>
    <scope>NUCLEOTIDE SEQUENCE [LARGE SCALE GENOMIC DNA]</scope>
    <source>
        <strain evidence="1 2">DSM 12121</strain>
    </source>
</reference>